<dbReference type="SMART" id="SM00906">
    <property type="entry name" value="Fungal_trans"/>
    <property type="match status" value="1"/>
</dbReference>
<name>A0A6H0XRX7_9PEZI</name>
<evidence type="ECO:0000256" key="2">
    <source>
        <dbReference type="ARBA" id="ARBA00022723"/>
    </source>
</evidence>
<dbReference type="Pfam" id="PF04082">
    <property type="entry name" value="Fungal_trans"/>
    <property type="match status" value="1"/>
</dbReference>
<sequence>MPPRLLRPKDDTSTTENTDNLDTRANKRRAVSSACIPCRKRKSKCDGGVPACSTCVAVYRTECVYDADSDHRRKGALKRDIQSLQQRNDALDVIVASLRALPEHEAISLLHSLRTDTNPDVIAASLRNNVDLPQNYAAQTLEADFAQQASQPSDESSAASEPLSTLSVTPHIKTNLRNAPCARTLHDTEFIDHLLQLYFSWIHPFHQFVSQEHFLHDFHNGRDDYCSAALANAVLAFACHYSDRQAARTNHYNPATAGDMFFAEAKQHLEQAEKPSLTLVQALGIMSLRETSMGRDSNGYQYAGRCVRMAIELSLHLPIPGNSQPIDEEQRKTTFWGAFILETLSSVALGRISQLPRSIVDVEKPQIIDHVEAQPWKAYEETISNNAAVIQPSQPTTFSHVLSQLCEMASDVANTFYAPKESFTSRKLAATYTQFQEWYGGLPSAFWLDNTALPHVIVLHMCYHVCILHLFRPYIKLDLRGANLYPRDACTNAANEISRLMNALRALYGLRRVSVAVISNLLSASTIHLLNLPQETAATNLTQAMHDLQTLSVNHPYAARCLDITRSLAVKWGISLPEEAIMNNFRFNSTLSSPSASIFYASSAPRQQSSSSRERSGGGSNESPFAPPDQQAMNDSFDAMTQAATSSTQMPFWSPYTGTPQGRDQHYDFQQSPYHGWQTYHPQQHQEESRRQSTGERQDEQQNAQQGMWQWDHH</sequence>
<dbReference type="Proteomes" id="UP000503462">
    <property type="component" value="Chromosome 2"/>
</dbReference>
<evidence type="ECO:0000256" key="7">
    <source>
        <dbReference type="ARBA" id="ARBA00023242"/>
    </source>
</evidence>
<dbReference type="PROSITE" id="PS50048">
    <property type="entry name" value="ZN2_CY6_FUNGAL_2"/>
    <property type="match status" value="1"/>
</dbReference>
<dbReference type="EMBL" id="CP051140">
    <property type="protein sequence ID" value="QIW97462.1"/>
    <property type="molecule type" value="Genomic_DNA"/>
</dbReference>
<dbReference type="SMART" id="SM00066">
    <property type="entry name" value="GAL4"/>
    <property type="match status" value="1"/>
</dbReference>
<evidence type="ECO:0000256" key="8">
    <source>
        <dbReference type="SAM" id="MobiDB-lite"/>
    </source>
</evidence>
<evidence type="ECO:0000256" key="3">
    <source>
        <dbReference type="ARBA" id="ARBA00022833"/>
    </source>
</evidence>
<accession>A0A6H0XRX7</accession>
<feature type="compositionally biased region" description="Polar residues" evidence="8">
    <location>
        <begin position="147"/>
        <end position="164"/>
    </location>
</feature>
<dbReference type="OrthoDB" id="2162761at2759"/>
<keyword evidence="3" id="KW-0862">Zinc</keyword>
<keyword evidence="2" id="KW-0479">Metal-binding</keyword>
<keyword evidence="5" id="KW-0238">DNA-binding</keyword>
<feature type="compositionally biased region" description="Basic and acidic residues" evidence="8">
    <location>
        <begin position="684"/>
        <end position="700"/>
    </location>
</feature>
<organism evidence="10 11">
    <name type="scientific">Peltaster fructicola</name>
    <dbReference type="NCBI Taxonomy" id="286661"/>
    <lineage>
        <taxon>Eukaryota</taxon>
        <taxon>Fungi</taxon>
        <taxon>Dikarya</taxon>
        <taxon>Ascomycota</taxon>
        <taxon>Pezizomycotina</taxon>
        <taxon>Dothideomycetes</taxon>
        <taxon>Dothideomycetes incertae sedis</taxon>
        <taxon>Peltaster</taxon>
    </lineage>
</organism>
<keyword evidence="7" id="KW-0539">Nucleus</keyword>
<protein>
    <recommendedName>
        <fullName evidence="9">Zn(2)-C6 fungal-type domain-containing protein</fullName>
    </recommendedName>
</protein>
<dbReference type="GO" id="GO:0000981">
    <property type="term" value="F:DNA-binding transcription factor activity, RNA polymerase II-specific"/>
    <property type="evidence" value="ECO:0007669"/>
    <property type="project" value="InterPro"/>
</dbReference>
<dbReference type="Gene3D" id="4.10.240.10">
    <property type="entry name" value="Zn(2)-C6 fungal-type DNA-binding domain"/>
    <property type="match status" value="1"/>
</dbReference>
<dbReference type="SUPFAM" id="SSF57701">
    <property type="entry name" value="Zn2/Cys6 DNA-binding domain"/>
    <property type="match status" value="1"/>
</dbReference>
<evidence type="ECO:0000256" key="4">
    <source>
        <dbReference type="ARBA" id="ARBA00023015"/>
    </source>
</evidence>
<evidence type="ECO:0000313" key="10">
    <source>
        <dbReference type="EMBL" id="QIW97462.1"/>
    </source>
</evidence>
<dbReference type="PROSITE" id="PS00463">
    <property type="entry name" value="ZN2_CY6_FUNGAL_1"/>
    <property type="match status" value="1"/>
</dbReference>
<dbReference type="GO" id="GO:0008270">
    <property type="term" value="F:zinc ion binding"/>
    <property type="evidence" value="ECO:0007669"/>
    <property type="project" value="InterPro"/>
</dbReference>
<dbReference type="CDD" id="cd00067">
    <property type="entry name" value="GAL4"/>
    <property type="match status" value="1"/>
</dbReference>
<dbReference type="PANTHER" id="PTHR31313">
    <property type="entry name" value="TY1 ENHANCER ACTIVATOR"/>
    <property type="match status" value="1"/>
</dbReference>
<evidence type="ECO:0000256" key="5">
    <source>
        <dbReference type="ARBA" id="ARBA00023125"/>
    </source>
</evidence>
<reference evidence="10 11" key="1">
    <citation type="journal article" date="2016" name="Sci. Rep.">
        <title>Peltaster fructicola genome reveals evolution from an invasive phytopathogen to an ectophytic parasite.</title>
        <authorList>
            <person name="Xu C."/>
            <person name="Chen H."/>
            <person name="Gleason M.L."/>
            <person name="Xu J.R."/>
            <person name="Liu H."/>
            <person name="Zhang R."/>
            <person name="Sun G."/>
        </authorList>
    </citation>
    <scope>NUCLEOTIDE SEQUENCE [LARGE SCALE GENOMIC DNA]</scope>
    <source>
        <strain evidence="10 11">LNHT1506</strain>
    </source>
</reference>
<dbReference type="Pfam" id="PF00172">
    <property type="entry name" value="Zn_clus"/>
    <property type="match status" value="1"/>
</dbReference>
<comment type="subcellular location">
    <subcellularLocation>
        <location evidence="1">Nucleus</location>
    </subcellularLocation>
</comment>
<keyword evidence="6" id="KW-0804">Transcription</keyword>
<dbReference type="InterPro" id="IPR036864">
    <property type="entry name" value="Zn2-C6_fun-type_DNA-bd_sf"/>
</dbReference>
<evidence type="ECO:0000256" key="6">
    <source>
        <dbReference type="ARBA" id="ARBA00023163"/>
    </source>
</evidence>
<feature type="domain" description="Zn(2)-C6 fungal-type" evidence="9">
    <location>
        <begin position="34"/>
        <end position="65"/>
    </location>
</feature>
<evidence type="ECO:0000256" key="1">
    <source>
        <dbReference type="ARBA" id="ARBA00004123"/>
    </source>
</evidence>
<dbReference type="InterPro" id="IPR001138">
    <property type="entry name" value="Zn2Cys6_DnaBD"/>
</dbReference>
<keyword evidence="4" id="KW-0805">Transcription regulation</keyword>
<feature type="region of interest" description="Disordered" evidence="8">
    <location>
        <begin position="145"/>
        <end position="164"/>
    </location>
</feature>
<dbReference type="GO" id="GO:0005634">
    <property type="term" value="C:nucleus"/>
    <property type="evidence" value="ECO:0007669"/>
    <property type="project" value="UniProtKB-SubCell"/>
</dbReference>
<dbReference type="GO" id="GO:0006351">
    <property type="term" value="P:DNA-templated transcription"/>
    <property type="evidence" value="ECO:0007669"/>
    <property type="project" value="InterPro"/>
</dbReference>
<evidence type="ECO:0000313" key="11">
    <source>
        <dbReference type="Proteomes" id="UP000503462"/>
    </source>
</evidence>
<feature type="region of interest" description="Disordered" evidence="8">
    <location>
        <begin position="602"/>
        <end position="714"/>
    </location>
</feature>
<dbReference type="AlphaFoldDB" id="A0A6H0XRX7"/>
<dbReference type="PANTHER" id="PTHR31313:SF4">
    <property type="entry name" value="CONIDIAL DEVELOPMENT PROTEIN FLUFFY"/>
    <property type="match status" value="1"/>
</dbReference>
<feature type="compositionally biased region" description="Low complexity" evidence="8">
    <location>
        <begin position="602"/>
        <end position="611"/>
    </location>
</feature>
<dbReference type="GO" id="GO:0003677">
    <property type="term" value="F:DNA binding"/>
    <property type="evidence" value="ECO:0007669"/>
    <property type="project" value="UniProtKB-KW"/>
</dbReference>
<evidence type="ECO:0000259" key="9">
    <source>
        <dbReference type="PROSITE" id="PS50048"/>
    </source>
</evidence>
<dbReference type="InterPro" id="IPR051615">
    <property type="entry name" value="Transcr_Regulatory_Elem"/>
</dbReference>
<dbReference type="InterPro" id="IPR007219">
    <property type="entry name" value="XnlR_reg_dom"/>
</dbReference>
<feature type="region of interest" description="Disordered" evidence="8">
    <location>
        <begin position="1"/>
        <end position="21"/>
    </location>
</feature>
<dbReference type="CDD" id="cd12148">
    <property type="entry name" value="fungal_TF_MHR"/>
    <property type="match status" value="1"/>
</dbReference>
<keyword evidence="11" id="KW-1185">Reference proteome</keyword>
<feature type="compositionally biased region" description="Polar residues" evidence="8">
    <location>
        <begin position="642"/>
        <end position="673"/>
    </location>
</feature>
<proteinExistence type="predicted"/>
<gene>
    <name evidence="10" type="ORF">AMS68_002980</name>
</gene>